<dbReference type="Pfam" id="PF05569">
    <property type="entry name" value="Peptidase_M56"/>
    <property type="match status" value="1"/>
</dbReference>
<evidence type="ECO:0000313" key="4">
    <source>
        <dbReference type="EMBL" id="RVQ69469.1"/>
    </source>
</evidence>
<keyword evidence="1" id="KW-0175">Coiled coil</keyword>
<evidence type="ECO:0000256" key="1">
    <source>
        <dbReference type="SAM" id="Coils"/>
    </source>
</evidence>
<feature type="transmembrane region" description="Helical" evidence="2">
    <location>
        <begin position="104"/>
        <end position="128"/>
    </location>
</feature>
<evidence type="ECO:0000313" key="5">
    <source>
        <dbReference type="Proteomes" id="UP000283003"/>
    </source>
</evidence>
<feature type="transmembrane region" description="Helical" evidence="2">
    <location>
        <begin position="47"/>
        <end position="70"/>
    </location>
</feature>
<proteinExistence type="predicted"/>
<comment type="caution">
    <text evidence="4">The sequence shown here is derived from an EMBL/GenBank/DDBJ whole genome shotgun (WGS) entry which is preliminary data.</text>
</comment>
<feature type="transmembrane region" description="Helical" evidence="2">
    <location>
        <begin position="14"/>
        <end position="35"/>
    </location>
</feature>
<feature type="coiled-coil region" evidence="1">
    <location>
        <begin position="406"/>
        <end position="433"/>
    </location>
</feature>
<dbReference type="PANTHER" id="PTHR34978:SF3">
    <property type="entry name" value="SLR0241 PROTEIN"/>
    <property type="match status" value="1"/>
</dbReference>
<reference evidence="4 5" key="1">
    <citation type="submission" date="2018-12" db="EMBL/GenBank/DDBJ databases">
        <title>Croceicoccus ponticola sp. nov., a lipolytic bacterium isolated from seawater.</title>
        <authorList>
            <person name="Yoon J.-H."/>
        </authorList>
    </citation>
    <scope>NUCLEOTIDE SEQUENCE [LARGE SCALE GENOMIC DNA]</scope>
    <source>
        <strain evidence="4 5">GM-16</strain>
    </source>
</reference>
<keyword evidence="5" id="KW-1185">Reference proteome</keyword>
<dbReference type="InterPro" id="IPR052173">
    <property type="entry name" value="Beta-lactam_resp_regulator"/>
</dbReference>
<dbReference type="OrthoDB" id="1628901at2"/>
<sequence>MIGSIIGTDLTSAIAAWAVDTALYTGMLIAAVLVLRRPVARFFGPRTAYALWLLPLARFALPPIVLPAWLRPADPAVADISSVVVGAYPVMNPALADAPVAQPLISAAMLADAAIAVWLVGAILFLGWRLACYRAMTRHLLAHSRPVGDFGAIRLVESAAVAAPIAFGVRNRVIALPPGFMASADVAARDLAIAHEIAHHRGHDLIANFAAQPVLALHWCNPVAWLGWRAMRRDQEAACDARVMTGRTMEDRVRYGEVIAACSREQNLAPTLMLAAPMAGFREIGPVLGEKAIVHRLRSLGMKTTTRRHRMGLLLVGVAGIAALSTTASISYAEADPVGPTSTAATTTSVVARTSVSPSAAVDPVHAVSGTEAAGTETRTHLLIKAGEGEDFEWHSHADEVSPEEMARIDREMARAEAEMGRAHANMERAHKSMALAFVTAPEVEEEVSGNGKVRTIRIFKRTDNGKRELVQETIVDEAKIERDAMQGAIRGIERARAALADNKALTAEVRAEVLAELDAELAELRAELAGQR</sequence>
<protein>
    <recommendedName>
        <fullName evidence="3">Peptidase M56 domain-containing protein</fullName>
    </recommendedName>
</protein>
<keyword evidence="2" id="KW-0472">Membrane</keyword>
<evidence type="ECO:0000259" key="3">
    <source>
        <dbReference type="Pfam" id="PF05569"/>
    </source>
</evidence>
<name>A0A437H1L0_9SPHN</name>
<keyword evidence="2" id="KW-1133">Transmembrane helix</keyword>
<feature type="transmembrane region" description="Helical" evidence="2">
    <location>
        <begin position="312"/>
        <end position="333"/>
    </location>
</feature>
<dbReference type="PANTHER" id="PTHR34978">
    <property type="entry name" value="POSSIBLE SENSOR-TRANSDUCER PROTEIN BLAR"/>
    <property type="match status" value="1"/>
</dbReference>
<evidence type="ECO:0000256" key="2">
    <source>
        <dbReference type="SAM" id="Phobius"/>
    </source>
</evidence>
<keyword evidence="2" id="KW-0812">Transmembrane</keyword>
<organism evidence="4 5">
    <name type="scientific">Croceicoccus ponticola</name>
    <dbReference type="NCBI Taxonomy" id="2217664"/>
    <lineage>
        <taxon>Bacteria</taxon>
        <taxon>Pseudomonadati</taxon>
        <taxon>Pseudomonadota</taxon>
        <taxon>Alphaproteobacteria</taxon>
        <taxon>Sphingomonadales</taxon>
        <taxon>Erythrobacteraceae</taxon>
        <taxon>Croceicoccus</taxon>
    </lineage>
</organism>
<dbReference type="CDD" id="cd07341">
    <property type="entry name" value="M56_BlaR1_MecR1_like"/>
    <property type="match status" value="1"/>
</dbReference>
<gene>
    <name evidence="4" type="ORF">EKN06_04660</name>
</gene>
<dbReference type="RefSeq" id="WP_127611659.1">
    <property type="nucleotide sequence ID" value="NZ_RXOL01000001.1"/>
</dbReference>
<dbReference type="EMBL" id="RXOL01000001">
    <property type="protein sequence ID" value="RVQ69469.1"/>
    <property type="molecule type" value="Genomic_DNA"/>
</dbReference>
<feature type="domain" description="Peptidase M56" evidence="3">
    <location>
        <begin position="20"/>
        <end position="268"/>
    </location>
</feature>
<accession>A0A437H1L0</accession>
<dbReference type="InterPro" id="IPR008756">
    <property type="entry name" value="Peptidase_M56"/>
</dbReference>
<dbReference type="Proteomes" id="UP000283003">
    <property type="component" value="Unassembled WGS sequence"/>
</dbReference>
<dbReference type="AlphaFoldDB" id="A0A437H1L0"/>